<dbReference type="AlphaFoldDB" id="W0I3X5"/>
<evidence type="ECO:0000313" key="6">
    <source>
        <dbReference type="EMBL" id="AHF79123.1"/>
    </source>
</evidence>
<dbReference type="EMBL" id="CP006570">
    <property type="protein sequence ID" value="AHF79123.1"/>
    <property type="molecule type" value="Genomic_DNA"/>
</dbReference>
<dbReference type="SMART" id="SM00346">
    <property type="entry name" value="HTH_ICLR"/>
    <property type="match status" value="1"/>
</dbReference>
<dbReference type="Pfam" id="PF09339">
    <property type="entry name" value="HTH_IclR"/>
    <property type="match status" value="1"/>
</dbReference>
<accession>W0I3X5</accession>
<dbReference type="InterPro" id="IPR029016">
    <property type="entry name" value="GAF-like_dom_sf"/>
</dbReference>
<dbReference type="GO" id="GO:0003700">
    <property type="term" value="F:DNA-binding transcription factor activity"/>
    <property type="evidence" value="ECO:0007669"/>
    <property type="project" value="TreeGrafter"/>
</dbReference>
<dbReference type="InterPro" id="IPR005471">
    <property type="entry name" value="Tscrpt_reg_IclR_N"/>
</dbReference>
<dbReference type="KEGG" id="sod:Sant_P0076"/>
<dbReference type="HOGENOM" id="CLU_062618_2_1_6"/>
<dbReference type="SUPFAM" id="SSF46785">
    <property type="entry name" value="Winged helix' DNA-binding domain"/>
    <property type="match status" value="1"/>
</dbReference>
<organism evidence="6 7">
    <name type="scientific">Sodalis praecaptivus</name>
    <dbReference type="NCBI Taxonomy" id="1239307"/>
    <lineage>
        <taxon>Bacteria</taxon>
        <taxon>Pseudomonadati</taxon>
        <taxon>Pseudomonadota</taxon>
        <taxon>Gammaproteobacteria</taxon>
        <taxon>Enterobacterales</taxon>
        <taxon>Bruguierivoracaceae</taxon>
        <taxon>Sodalis</taxon>
    </lineage>
</organism>
<evidence type="ECO:0000259" key="5">
    <source>
        <dbReference type="PROSITE" id="PS51078"/>
    </source>
</evidence>
<dbReference type="GO" id="GO:0003677">
    <property type="term" value="F:DNA binding"/>
    <property type="evidence" value="ECO:0007669"/>
    <property type="project" value="UniProtKB-KW"/>
</dbReference>
<dbReference type="PROSITE" id="PS51077">
    <property type="entry name" value="HTH_ICLR"/>
    <property type="match status" value="1"/>
</dbReference>
<dbReference type="InterPro" id="IPR014757">
    <property type="entry name" value="Tscrpt_reg_IclR_C"/>
</dbReference>
<proteinExistence type="predicted"/>
<gene>
    <name evidence="6" type="ORF">Sant_P0076</name>
</gene>
<keyword evidence="3" id="KW-0804">Transcription</keyword>
<dbReference type="Pfam" id="PF01614">
    <property type="entry name" value="IclR_C"/>
    <property type="match status" value="1"/>
</dbReference>
<dbReference type="GO" id="GO:0045892">
    <property type="term" value="P:negative regulation of DNA-templated transcription"/>
    <property type="evidence" value="ECO:0007669"/>
    <property type="project" value="TreeGrafter"/>
</dbReference>
<keyword evidence="6" id="KW-0614">Plasmid</keyword>
<keyword evidence="7" id="KW-1185">Reference proteome</keyword>
<dbReference type="InterPro" id="IPR050707">
    <property type="entry name" value="HTH_MetabolicPath_Reg"/>
</dbReference>
<dbReference type="Gene3D" id="1.10.10.10">
    <property type="entry name" value="Winged helix-like DNA-binding domain superfamily/Winged helix DNA-binding domain"/>
    <property type="match status" value="1"/>
</dbReference>
<protein>
    <submittedName>
        <fullName evidence="6">Transcriptional regulatory protein, IclR family</fullName>
    </submittedName>
</protein>
<keyword evidence="2" id="KW-0238">DNA-binding</keyword>
<sequence>MSILETSAQILQLMISLQRGIRVNDVISHLQMPKSTASRVVNQLVQYGYLEKDEAQGNFMPGALLLGAAHIARQQVPLNERVDAALRSLCERTGCTGYISLLDNREILVLRVIHGRHPLPVVTWPGSRSPAWGTSTGRALLARFSDDELDEFFASPHVATQLNGAHQSADGVRRLIQQARQEGYATAINESVADTASVSCAVGDPATHEAVAFCLSLPQSLAHPEEIARLAGLLRDAARLIACKTGDTRVTETP</sequence>
<dbReference type="PATRIC" id="fig|1239307.3.peg.4601"/>
<feature type="domain" description="HTH iclR-type" evidence="4">
    <location>
        <begin position="1"/>
        <end position="63"/>
    </location>
</feature>
<dbReference type="OrthoDB" id="9807558at2"/>
<dbReference type="RefSeq" id="WP_025424250.1">
    <property type="nucleotide sequence ID" value="NZ_CP006570.1"/>
</dbReference>
<reference evidence="6 7" key="1">
    <citation type="journal article" date="2014" name="Genome Biol. Evol.">
        <title>Genome degeneration and adaptation in a nascent stage of symbiosis.</title>
        <authorList>
            <person name="Oakeson K.F."/>
            <person name="Gil R."/>
            <person name="Clayton A.L."/>
            <person name="Dunn D.M."/>
            <person name="von Niederhausern A.C."/>
            <person name="Hamil C."/>
            <person name="Aoyagi A."/>
            <person name="Duval B."/>
            <person name="Baca A."/>
            <person name="Silva F.J."/>
            <person name="Vallier A."/>
            <person name="Jackson D.G."/>
            <person name="Latorre A."/>
            <person name="Weiss R.B."/>
            <person name="Heddi A."/>
            <person name="Moya A."/>
            <person name="Dale C."/>
        </authorList>
    </citation>
    <scope>NUCLEOTIDE SEQUENCE [LARGE SCALE GENOMIC DNA]</scope>
    <source>
        <strain evidence="6 7">HS1</strain>
        <plasmid evidence="7">Plasmid pHS1</plasmid>
    </source>
</reference>
<evidence type="ECO:0000256" key="1">
    <source>
        <dbReference type="ARBA" id="ARBA00023015"/>
    </source>
</evidence>
<name>W0I3X5_9GAMM</name>
<dbReference type="PANTHER" id="PTHR30136:SF35">
    <property type="entry name" value="HTH-TYPE TRANSCRIPTIONAL REGULATOR RV1719"/>
    <property type="match status" value="1"/>
</dbReference>
<evidence type="ECO:0000313" key="7">
    <source>
        <dbReference type="Proteomes" id="UP000019028"/>
    </source>
</evidence>
<dbReference type="InterPro" id="IPR036388">
    <property type="entry name" value="WH-like_DNA-bd_sf"/>
</dbReference>
<evidence type="ECO:0000256" key="2">
    <source>
        <dbReference type="ARBA" id="ARBA00023125"/>
    </source>
</evidence>
<evidence type="ECO:0000259" key="4">
    <source>
        <dbReference type="PROSITE" id="PS51077"/>
    </source>
</evidence>
<geneLocation type="plasmid" evidence="6 7">
    <name>pHS1</name>
</geneLocation>
<keyword evidence="1" id="KW-0805">Transcription regulation</keyword>
<feature type="domain" description="IclR-ED" evidence="5">
    <location>
        <begin position="62"/>
        <end position="247"/>
    </location>
</feature>
<dbReference type="PANTHER" id="PTHR30136">
    <property type="entry name" value="HELIX-TURN-HELIX TRANSCRIPTIONAL REGULATOR, ICLR FAMILY"/>
    <property type="match status" value="1"/>
</dbReference>
<dbReference type="SUPFAM" id="SSF55781">
    <property type="entry name" value="GAF domain-like"/>
    <property type="match status" value="1"/>
</dbReference>
<dbReference type="Gene3D" id="3.30.450.40">
    <property type="match status" value="1"/>
</dbReference>
<evidence type="ECO:0000256" key="3">
    <source>
        <dbReference type="ARBA" id="ARBA00023163"/>
    </source>
</evidence>
<dbReference type="InterPro" id="IPR036390">
    <property type="entry name" value="WH_DNA-bd_sf"/>
</dbReference>
<dbReference type="Proteomes" id="UP000019028">
    <property type="component" value="Plasmid pHS1"/>
</dbReference>
<dbReference type="PROSITE" id="PS51078">
    <property type="entry name" value="ICLR_ED"/>
    <property type="match status" value="1"/>
</dbReference>